<protein>
    <submittedName>
        <fullName evidence="1">DNA alkylation repair protein</fullName>
    </submittedName>
</protein>
<dbReference type="Gene3D" id="1.25.40.290">
    <property type="entry name" value="ARM repeat domains"/>
    <property type="match status" value="1"/>
</dbReference>
<dbReference type="CDD" id="cd07064">
    <property type="entry name" value="AlkD_like_1"/>
    <property type="match status" value="1"/>
</dbReference>
<evidence type="ECO:0000313" key="2">
    <source>
        <dbReference type="Proteomes" id="UP001238805"/>
    </source>
</evidence>
<evidence type="ECO:0000313" key="1">
    <source>
        <dbReference type="EMBL" id="WIM71632.1"/>
    </source>
</evidence>
<dbReference type="EMBL" id="CP126970">
    <property type="protein sequence ID" value="WIM71632.1"/>
    <property type="molecule type" value="Genomic_DNA"/>
</dbReference>
<proteinExistence type="predicted"/>
<dbReference type="Gene3D" id="1.20.1660.10">
    <property type="entry name" value="Hypothetical protein (EF3068)"/>
    <property type="match status" value="1"/>
</dbReference>
<accession>A0ABY8VRC7</accession>
<dbReference type="PANTHER" id="PTHR34070">
    <property type="entry name" value="ARMADILLO-TYPE FOLD"/>
    <property type="match status" value="1"/>
</dbReference>
<organism evidence="1 2">
    <name type="scientific">Corynebacterium suedekumii</name>
    <dbReference type="NCBI Taxonomy" id="3049801"/>
    <lineage>
        <taxon>Bacteria</taxon>
        <taxon>Bacillati</taxon>
        <taxon>Actinomycetota</taxon>
        <taxon>Actinomycetes</taxon>
        <taxon>Mycobacteriales</taxon>
        <taxon>Corynebacteriaceae</taxon>
        <taxon>Corynebacterium</taxon>
    </lineage>
</organism>
<dbReference type="InterPro" id="IPR016024">
    <property type="entry name" value="ARM-type_fold"/>
</dbReference>
<name>A0ABY8VRC7_9CORY</name>
<dbReference type="Pfam" id="PF08713">
    <property type="entry name" value="DNA_alkylation"/>
    <property type="match status" value="1"/>
</dbReference>
<dbReference type="PANTHER" id="PTHR34070:SF1">
    <property type="entry name" value="DNA ALKYLATION REPAIR PROTEIN"/>
    <property type="match status" value="1"/>
</dbReference>
<dbReference type="SUPFAM" id="SSF48371">
    <property type="entry name" value="ARM repeat"/>
    <property type="match status" value="1"/>
</dbReference>
<reference evidence="1 2" key="1">
    <citation type="submission" date="2023-05" db="EMBL/GenBank/DDBJ databases">
        <title>Corynebacterium suedekumii sp. nov. and Corynebacterium breve sp. nov. isolated from raw cow's milk.</title>
        <authorList>
            <person name="Baer M.K."/>
            <person name="Mehl L."/>
            <person name="Hellmuth R."/>
            <person name="Marke G."/>
            <person name="Lipski A."/>
        </authorList>
    </citation>
    <scope>NUCLEOTIDE SEQUENCE [LARGE SCALE GENOMIC DNA]</scope>
    <source>
        <strain evidence="1 2">LM112</strain>
    </source>
</reference>
<sequence>MASYLRDQYPFLGIPTPARRAAVQALLPRTVDWDLVDACWARPEREYQYVACDHLKKVTLTGEDLPRLRTLVTTKPWWDTVDALAKPIGAVASPADMGAWAVDENLWVRRVAILHQLGRRVETDTDLLGDILAANLGSGEFFIDKAIGWALRDYSKTDPTWVRGFLASHEVSALSRREGSKYL</sequence>
<gene>
    <name evidence="1" type="ORF">QP029_08295</name>
</gene>
<keyword evidence="2" id="KW-1185">Reference proteome</keyword>
<dbReference type="InterPro" id="IPR014825">
    <property type="entry name" value="DNA_alkylation"/>
</dbReference>
<dbReference type="Proteomes" id="UP001238805">
    <property type="component" value="Chromosome"/>
</dbReference>